<accession>A0A915KIU8</accession>
<evidence type="ECO:0000313" key="1">
    <source>
        <dbReference type="Proteomes" id="UP000887565"/>
    </source>
</evidence>
<reference evidence="2" key="1">
    <citation type="submission" date="2022-11" db="UniProtKB">
        <authorList>
            <consortium name="WormBaseParasite"/>
        </authorList>
    </citation>
    <scope>IDENTIFICATION</scope>
</reference>
<protein>
    <submittedName>
        <fullName evidence="2">AzlD domain-containing protein</fullName>
    </submittedName>
</protein>
<dbReference type="WBParaSite" id="nRc.2.0.1.t37804-RA">
    <property type="protein sequence ID" value="nRc.2.0.1.t37804-RA"/>
    <property type="gene ID" value="nRc.2.0.1.g37804"/>
</dbReference>
<dbReference type="AlphaFoldDB" id="A0A915KIU8"/>
<proteinExistence type="predicted"/>
<name>A0A915KIU8_ROMCU</name>
<dbReference type="Proteomes" id="UP000887565">
    <property type="component" value="Unplaced"/>
</dbReference>
<sequence>MPEIPFLMAVVVAAAALRFLPTVVTNGDPLG</sequence>
<evidence type="ECO:0000313" key="2">
    <source>
        <dbReference type="WBParaSite" id="nRc.2.0.1.t37804-RA"/>
    </source>
</evidence>
<keyword evidence="1" id="KW-1185">Reference proteome</keyword>
<organism evidence="1 2">
    <name type="scientific">Romanomermis culicivorax</name>
    <name type="common">Nematode worm</name>
    <dbReference type="NCBI Taxonomy" id="13658"/>
    <lineage>
        <taxon>Eukaryota</taxon>
        <taxon>Metazoa</taxon>
        <taxon>Ecdysozoa</taxon>
        <taxon>Nematoda</taxon>
        <taxon>Enoplea</taxon>
        <taxon>Dorylaimia</taxon>
        <taxon>Mermithida</taxon>
        <taxon>Mermithoidea</taxon>
        <taxon>Mermithidae</taxon>
        <taxon>Romanomermis</taxon>
    </lineage>
</organism>